<dbReference type="GO" id="GO:1990281">
    <property type="term" value="C:efflux pump complex"/>
    <property type="evidence" value="ECO:0007669"/>
    <property type="project" value="TreeGrafter"/>
</dbReference>
<proteinExistence type="predicted"/>
<dbReference type="STRING" id="871651.SAMN05421688_2239"/>
<gene>
    <name evidence="2" type="ORF">SAMN05421688_2239</name>
</gene>
<evidence type="ECO:0000313" key="3">
    <source>
        <dbReference type="Proteomes" id="UP000198796"/>
    </source>
</evidence>
<dbReference type="PANTHER" id="PTHR30469">
    <property type="entry name" value="MULTIDRUG RESISTANCE PROTEIN MDTA"/>
    <property type="match status" value="1"/>
</dbReference>
<dbReference type="Gene3D" id="2.40.30.170">
    <property type="match status" value="1"/>
</dbReference>
<protein>
    <submittedName>
        <fullName evidence="2">Biotin-lipoyl like</fullName>
    </submittedName>
</protein>
<dbReference type="SUPFAM" id="SSF111369">
    <property type="entry name" value="HlyD-like secretion proteins"/>
    <property type="match status" value="1"/>
</dbReference>
<name>A0A1I0XIF7_9RHOB</name>
<accession>A0A1I0XIF7</accession>
<evidence type="ECO:0000256" key="1">
    <source>
        <dbReference type="SAM" id="Coils"/>
    </source>
</evidence>
<dbReference type="EMBL" id="FOJU01000003">
    <property type="protein sequence ID" value="SFB00008.1"/>
    <property type="molecule type" value="Genomic_DNA"/>
</dbReference>
<dbReference type="Gene3D" id="1.10.287.470">
    <property type="entry name" value="Helix hairpin bin"/>
    <property type="match status" value="1"/>
</dbReference>
<sequence length="485" mass="52064">MRFLRQSLTGLVLLGITLALLAWAGMLIGGAVEERLAQEPRAPRSQERVFAVNAVVLEPGTVTPELTTYGEVRSRRTLDVRPAVGGTVVELGASFEEGGAISAGDLLLRVDPKDAEDELARAEADLQDATQEVRDADRALSLAEDKLIAAEEQAVLREKALTRQRDLQDRGVGSASAVEDAELSVSTARQAVLSAREARNQAEARIEQGATALSRAQIARDEAQRRLEDTTLRAQFDGTLTEVTVVEGGIVSANEQLARLVDPDRLEVAVRLSTAQYSRLLDQEGRLRQVPATVTLDVYGLGLTSSGTVSRDSASVTSGESGRIVYVQLDEPRGLKPGDFVSVGLEEPPLDRVARVPSGAVDAAGTVLVIGAEDRLEVADVEVLRRQGDDVLIRARGLGGAQIVAERTPLLGAGIKVRVIGAPEPPEEEAVELLELSEDRRARLVAFIESNSRMPEDAKARVLAQLREPRVPAQVVSRIEDRMGG</sequence>
<feature type="coiled-coil region" evidence="1">
    <location>
        <begin position="112"/>
        <end position="153"/>
    </location>
</feature>
<dbReference type="OrthoDB" id="7626141at2"/>
<keyword evidence="1" id="KW-0175">Coiled coil</keyword>
<dbReference type="GO" id="GO:0015562">
    <property type="term" value="F:efflux transmembrane transporter activity"/>
    <property type="evidence" value="ECO:0007669"/>
    <property type="project" value="TreeGrafter"/>
</dbReference>
<evidence type="ECO:0000313" key="2">
    <source>
        <dbReference type="EMBL" id="SFB00008.1"/>
    </source>
</evidence>
<reference evidence="2 3" key="1">
    <citation type="submission" date="2016-10" db="EMBL/GenBank/DDBJ databases">
        <authorList>
            <person name="de Groot N.N."/>
        </authorList>
    </citation>
    <scope>NUCLEOTIDE SEQUENCE [LARGE SCALE GENOMIC DNA]</scope>
    <source>
        <strain evidence="2 3">DSM 29316</strain>
    </source>
</reference>
<dbReference type="Proteomes" id="UP000198796">
    <property type="component" value="Unassembled WGS sequence"/>
</dbReference>
<keyword evidence="3" id="KW-1185">Reference proteome</keyword>
<dbReference type="Gene3D" id="2.40.50.100">
    <property type="match status" value="1"/>
</dbReference>
<organism evidence="2 3">
    <name type="scientific">Poseidonocella pacifica</name>
    <dbReference type="NCBI Taxonomy" id="871651"/>
    <lineage>
        <taxon>Bacteria</taxon>
        <taxon>Pseudomonadati</taxon>
        <taxon>Pseudomonadota</taxon>
        <taxon>Alphaproteobacteria</taxon>
        <taxon>Rhodobacterales</taxon>
        <taxon>Roseobacteraceae</taxon>
        <taxon>Poseidonocella</taxon>
    </lineage>
</organism>
<dbReference type="PANTHER" id="PTHR30469:SF15">
    <property type="entry name" value="HLYD FAMILY OF SECRETION PROTEINS"/>
    <property type="match status" value="1"/>
</dbReference>
<dbReference type="AlphaFoldDB" id="A0A1I0XIF7"/>
<dbReference type="RefSeq" id="WP_092064576.1">
    <property type="nucleotide sequence ID" value="NZ_FOJU01000003.1"/>
</dbReference>